<proteinExistence type="predicted"/>
<dbReference type="InterPro" id="IPR020471">
    <property type="entry name" value="AKR"/>
</dbReference>
<dbReference type="InterPro" id="IPR023210">
    <property type="entry name" value="NADP_OxRdtase_dom"/>
</dbReference>
<protein>
    <submittedName>
        <fullName evidence="2">Aryl-alcohol dehydrogenase (NADP(+))</fullName>
        <ecNumber evidence="2">1.1.1.91</ecNumber>
    </submittedName>
</protein>
<feature type="domain" description="NADP-dependent oxidoreductase" evidence="1">
    <location>
        <begin position="30"/>
        <end position="325"/>
    </location>
</feature>
<dbReference type="KEGG" id="lxl:KDY119_01675"/>
<dbReference type="EC" id="1.1.1.91" evidence="2"/>
<keyword evidence="2" id="KW-0560">Oxidoreductase</keyword>
<dbReference type="PANTHER" id="PTHR43364:SF18">
    <property type="entry name" value="OXIDOREDUCTASE"/>
    <property type="match status" value="1"/>
</dbReference>
<evidence type="ECO:0000259" key="1">
    <source>
        <dbReference type="Pfam" id="PF00248"/>
    </source>
</evidence>
<dbReference type="Gene3D" id="3.20.20.100">
    <property type="entry name" value="NADP-dependent oxidoreductase domain"/>
    <property type="match status" value="1"/>
</dbReference>
<sequence length="342" mass="35561">MACHIDTGRHDTLPRMEQRVVGHSGLRVSELGLGTMTWGRDTDALDAADQLRDFVDAGGTLVDTAASYGGGDAERVLGSLLDGQVDRAELVLCTKAGLVRTRDGARADTSRRSLLDGLDASLARLGTDHVDLFLVHTPDSSTPPAEVADTLQQVVASGRARYVGLSNHPAWASSYLAGALARTQAPVTALQLEYSLVQRGVEHEALPAARALGQGVLAWSPLGRGVLTGKYRGAVPSDSRAASPHLGAFVSQYLDARATGVVEAVATAAAGLGREPLEVALAWLLARAGVASAIVGARTPGQLQASLAALDLVLPAELYDALDDVSAPEGGYPERWDGAPPL</sequence>
<dbReference type="GO" id="GO:0047681">
    <property type="term" value="F:aryl-alcohol dehydrogenase (NADP+) activity"/>
    <property type="evidence" value="ECO:0007669"/>
    <property type="project" value="UniProtKB-EC"/>
</dbReference>
<accession>A0A5P9QCG3</accession>
<dbReference type="Pfam" id="PF00248">
    <property type="entry name" value="Aldo_ket_red"/>
    <property type="match status" value="1"/>
</dbReference>
<dbReference type="PANTHER" id="PTHR43364">
    <property type="entry name" value="NADH-SPECIFIC METHYLGLYOXAL REDUCTASE-RELATED"/>
    <property type="match status" value="1"/>
</dbReference>
<evidence type="ECO:0000313" key="3">
    <source>
        <dbReference type="Proteomes" id="UP000326702"/>
    </source>
</evidence>
<name>A0A5P9QCG3_9MICO</name>
<dbReference type="SUPFAM" id="SSF51430">
    <property type="entry name" value="NAD(P)-linked oxidoreductase"/>
    <property type="match status" value="1"/>
</dbReference>
<dbReference type="InterPro" id="IPR036812">
    <property type="entry name" value="NAD(P)_OxRdtase_dom_sf"/>
</dbReference>
<dbReference type="GO" id="GO:0005829">
    <property type="term" value="C:cytosol"/>
    <property type="evidence" value="ECO:0007669"/>
    <property type="project" value="TreeGrafter"/>
</dbReference>
<organism evidence="2 3">
    <name type="scientific">Luteimicrobium xylanilyticum</name>
    <dbReference type="NCBI Taxonomy" id="1133546"/>
    <lineage>
        <taxon>Bacteria</taxon>
        <taxon>Bacillati</taxon>
        <taxon>Actinomycetota</taxon>
        <taxon>Actinomycetes</taxon>
        <taxon>Micrococcales</taxon>
        <taxon>Luteimicrobium</taxon>
    </lineage>
</organism>
<dbReference type="InterPro" id="IPR050523">
    <property type="entry name" value="AKR_Detox_Biosynth"/>
</dbReference>
<dbReference type="EMBL" id="CP045529">
    <property type="protein sequence ID" value="QFU98165.1"/>
    <property type="molecule type" value="Genomic_DNA"/>
</dbReference>
<dbReference type="PRINTS" id="PR00069">
    <property type="entry name" value="ALDKETRDTASE"/>
</dbReference>
<evidence type="ECO:0000313" key="2">
    <source>
        <dbReference type="EMBL" id="QFU98165.1"/>
    </source>
</evidence>
<reference evidence="2 3" key="1">
    <citation type="submission" date="2019-10" db="EMBL/GenBank/DDBJ databases">
        <title>Genome sequence of Luteimicrobium xylanilyticum HY-24.</title>
        <authorList>
            <person name="Kim D.Y."/>
            <person name="Park H.-Y."/>
        </authorList>
    </citation>
    <scope>NUCLEOTIDE SEQUENCE [LARGE SCALE GENOMIC DNA]</scope>
    <source>
        <strain evidence="2 3">HY-24</strain>
    </source>
</reference>
<keyword evidence="3" id="KW-1185">Reference proteome</keyword>
<dbReference type="Proteomes" id="UP000326702">
    <property type="component" value="Chromosome"/>
</dbReference>
<dbReference type="AlphaFoldDB" id="A0A5P9QCG3"/>
<gene>
    <name evidence="2" type="ORF">KDY119_01675</name>
</gene>